<dbReference type="Proteomes" id="UP001165042">
    <property type="component" value="Unassembled WGS sequence"/>
</dbReference>
<evidence type="ECO:0000313" key="1">
    <source>
        <dbReference type="EMBL" id="GLW89733.1"/>
    </source>
</evidence>
<dbReference type="RefSeq" id="WP_285607180.1">
    <property type="nucleotide sequence ID" value="NZ_BSSD01000001.1"/>
</dbReference>
<comment type="caution">
    <text evidence="1">The sequence shown here is derived from an EMBL/GenBank/DDBJ whole genome shotgun (WGS) entry which is preliminary data.</text>
</comment>
<organism evidence="1 2">
    <name type="scientific">Actinokineospora globicatena</name>
    <dbReference type="NCBI Taxonomy" id="103729"/>
    <lineage>
        <taxon>Bacteria</taxon>
        <taxon>Bacillati</taxon>
        <taxon>Actinomycetota</taxon>
        <taxon>Actinomycetes</taxon>
        <taxon>Pseudonocardiales</taxon>
        <taxon>Pseudonocardiaceae</taxon>
        <taxon>Actinokineospora</taxon>
    </lineage>
</organism>
<evidence type="ECO:0000313" key="2">
    <source>
        <dbReference type="Proteomes" id="UP001165042"/>
    </source>
</evidence>
<keyword evidence="2" id="KW-1185">Reference proteome</keyword>
<protein>
    <submittedName>
        <fullName evidence="1">Uncharacterized protein</fullName>
    </submittedName>
</protein>
<reference evidence="1" key="1">
    <citation type="submission" date="2023-02" db="EMBL/GenBank/DDBJ databases">
        <title>Actinokineospora globicatena NBRC 15670.</title>
        <authorList>
            <person name="Ichikawa N."/>
            <person name="Sato H."/>
            <person name="Tonouchi N."/>
        </authorList>
    </citation>
    <scope>NUCLEOTIDE SEQUENCE</scope>
    <source>
        <strain evidence="1">NBRC 15670</strain>
    </source>
</reference>
<dbReference type="InterPro" id="IPR046042">
    <property type="entry name" value="DUF6000"/>
</dbReference>
<accession>A0A9W6V898</accession>
<dbReference type="AlphaFoldDB" id="A0A9W6V898"/>
<sequence length="195" mass="22068">MEHNKAVVERYVMSERRHAVLLHANVVLRGEEMAAQHGPGLARDAATISDGDLDLLLNDTWRERLTAAWLIGMDRRVRHRPRIGELLLASEVVHAGQGYCFALARFGEQQDSLLLAAYLTKYLALDRYYDQTWAMGALLHLDSRLGTRHAGQFLLNGAWQRWSDKNAPQQTYIGTHHHLITTLCTFADDHTRASG</sequence>
<dbReference type="EMBL" id="BSSD01000001">
    <property type="protein sequence ID" value="GLW89733.1"/>
    <property type="molecule type" value="Genomic_DNA"/>
</dbReference>
<proteinExistence type="predicted"/>
<dbReference type="Pfam" id="PF19463">
    <property type="entry name" value="DUF6000"/>
    <property type="match status" value="1"/>
</dbReference>
<name>A0A9W6V898_9PSEU</name>
<gene>
    <name evidence="1" type="ORF">Aglo03_05490</name>
</gene>